<gene>
    <name evidence="1" type="ORF">SFMTTN_1787</name>
</gene>
<accession>A0A401JEC5</accession>
<evidence type="ECO:0000313" key="2">
    <source>
        <dbReference type="Proteomes" id="UP000286806"/>
    </source>
</evidence>
<reference evidence="1 2" key="1">
    <citation type="journal article" date="2019" name="Front. Microbiol.">
        <title>Genomes of Neutrophilic Sulfur-Oxidizing Chemolithoautotrophs Representing 9 Proteobacterial Species From 8 Genera.</title>
        <authorList>
            <person name="Watanabe T."/>
            <person name="Kojima H."/>
            <person name="Umezawa K."/>
            <person name="Hori C."/>
            <person name="Takasuka T.E."/>
            <person name="Kato Y."/>
            <person name="Fukui M."/>
        </authorList>
    </citation>
    <scope>NUCLEOTIDE SEQUENCE [LARGE SCALE GENOMIC DNA]</scope>
    <source>
        <strain evidence="1 2">TTN</strain>
    </source>
</reference>
<dbReference type="Proteomes" id="UP000286806">
    <property type="component" value="Unassembled WGS sequence"/>
</dbReference>
<dbReference type="Gene3D" id="3.40.50.1240">
    <property type="entry name" value="Phosphoglycerate mutase-like"/>
    <property type="match status" value="1"/>
</dbReference>
<dbReference type="NCBIfam" id="TIGR00249">
    <property type="entry name" value="sixA"/>
    <property type="match status" value="1"/>
</dbReference>
<dbReference type="InterPro" id="IPR013078">
    <property type="entry name" value="His_Pase_superF_clade-1"/>
</dbReference>
<keyword evidence="2" id="KW-1185">Reference proteome</keyword>
<dbReference type="AlphaFoldDB" id="A0A401JEC5"/>
<protein>
    <submittedName>
        <fullName evidence="1">Phosphohistidine phosphatase SixA</fullName>
    </submittedName>
</protein>
<dbReference type="InterPro" id="IPR029033">
    <property type="entry name" value="His_PPase_superfam"/>
</dbReference>
<proteinExistence type="predicted"/>
<dbReference type="CDD" id="cd07067">
    <property type="entry name" value="HP_PGM_like"/>
    <property type="match status" value="1"/>
</dbReference>
<dbReference type="GO" id="GO:0005737">
    <property type="term" value="C:cytoplasm"/>
    <property type="evidence" value="ECO:0007669"/>
    <property type="project" value="InterPro"/>
</dbReference>
<dbReference type="InterPro" id="IPR004449">
    <property type="entry name" value="SixA"/>
</dbReference>
<organism evidence="1 2">
    <name type="scientific">Sulfuriferula multivorans</name>
    <dbReference type="NCBI Taxonomy" id="1559896"/>
    <lineage>
        <taxon>Bacteria</taxon>
        <taxon>Pseudomonadati</taxon>
        <taxon>Pseudomonadota</taxon>
        <taxon>Betaproteobacteria</taxon>
        <taxon>Nitrosomonadales</taxon>
        <taxon>Sulfuricellaceae</taxon>
        <taxon>Sulfuriferula</taxon>
    </lineage>
</organism>
<dbReference type="Pfam" id="PF00300">
    <property type="entry name" value="His_Phos_1"/>
    <property type="match status" value="1"/>
</dbReference>
<comment type="caution">
    <text evidence="1">The sequence shown here is derived from an EMBL/GenBank/DDBJ whole genome shotgun (WGS) entry which is preliminary data.</text>
</comment>
<name>A0A401JEC5_9PROT</name>
<sequence length="158" mass="17060">MYEFLEADMDLILWRHADAVDGLPDMERELTTKGHKQAAQMAAWLNARLPKNAVILVSPAKRAQQTAAALGRPFETVKKIAPGADAMSVVLAAGWPDAGGCVVLVGHQPSLGQTAALLLSGTESNFSIKKGGLWWLTNRVRQATQQTMVRAVMTPELV</sequence>
<dbReference type="RefSeq" id="WP_306308274.1">
    <property type="nucleotide sequence ID" value="NZ_BGOW01000015.1"/>
</dbReference>
<dbReference type="SUPFAM" id="SSF53254">
    <property type="entry name" value="Phosphoglycerate mutase-like"/>
    <property type="match status" value="1"/>
</dbReference>
<dbReference type="SMART" id="SM00855">
    <property type="entry name" value="PGAM"/>
    <property type="match status" value="1"/>
</dbReference>
<dbReference type="GO" id="GO:0101006">
    <property type="term" value="F:protein histidine phosphatase activity"/>
    <property type="evidence" value="ECO:0007669"/>
    <property type="project" value="InterPro"/>
</dbReference>
<dbReference type="EMBL" id="BGOW01000015">
    <property type="protein sequence ID" value="GBL45975.1"/>
    <property type="molecule type" value="Genomic_DNA"/>
</dbReference>
<evidence type="ECO:0000313" key="1">
    <source>
        <dbReference type="EMBL" id="GBL45975.1"/>
    </source>
</evidence>